<keyword evidence="1" id="KW-1015">Disulfide bond</keyword>
<dbReference type="STRING" id="1330018.A0A167JAL7"/>
<dbReference type="SUPFAM" id="SSF53474">
    <property type="entry name" value="alpha/beta-Hydrolases"/>
    <property type="match status" value="1"/>
</dbReference>
<dbReference type="Gene3D" id="3.40.50.1820">
    <property type="entry name" value="alpha/beta hydrolase"/>
    <property type="match status" value="1"/>
</dbReference>
<dbReference type="EMBL" id="KV417302">
    <property type="protein sequence ID" value="KZO93397.1"/>
    <property type="molecule type" value="Genomic_DNA"/>
</dbReference>
<dbReference type="GO" id="GO:0016787">
    <property type="term" value="F:hydrolase activity"/>
    <property type="evidence" value="ECO:0007669"/>
    <property type="project" value="UniProtKB-KW"/>
</dbReference>
<evidence type="ECO:0000259" key="5">
    <source>
        <dbReference type="Pfam" id="PF01764"/>
    </source>
</evidence>
<organism evidence="6 7">
    <name type="scientific">Calocera viscosa (strain TUFC12733)</name>
    <dbReference type="NCBI Taxonomy" id="1330018"/>
    <lineage>
        <taxon>Eukaryota</taxon>
        <taxon>Fungi</taxon>
        <taxon>Dikarya</taxon>
        <taxon>Basidiomycota</taxon>
        <taxon>Agaricomycotina</taxon>
        <taxon>Dacrymycetes</taxon>
        <taxon>Dacrymycetales</taxon>
        <taxon>Dacrymycetaceae</taxon>
        <taxon>Calocera</taxon>
    </lineage>
</organism>
<feature type="domain" description="Fungal lipase-type" evidence="5">
    <location>
        <begin position="217"/>
        <end position="393"/>
    </location>
</feature>
<keyword evidence="7" id="KW-1185">Reference proteome</keyword>
<reference evidence="6 7" key="1">
    <citation type="journal article" date="2016" name="Mol. Biol. Evol.">
        <title>Comparative Genomics of Early-Diverging Mushroom-Forming Fungi Provides Insights into the Origins of Lignocellulose Decay Capabilities.</title>
        <authorList>
            <person name="Nagy L.G."/>
            <person name="Riley R."/>
            <person name="Tritt A."/>
            <person name="Adam C."/>
            <person name="Daum C."/>
            <person name="Floudas D."/>
            <person name="Sun H."/>
            <person name="Yadav J.S."/>
            <person name="Pangilinan J."/>
            <person name="Larsson K.H."/>
            <person name="Matsuura K."/>
            <person name="Barry K."/>
            <person name="Labutti K."/>
            <person name="Kuo R."/>
            <person name="Ohm R.A."/>
            <person name="Bhattacharya S.S."/>
            <person name="Shirouzu T."/>
            <person name="Yoshinaga Y."/>
            <person name="Martin F.M."/>
            <person name="Grigoriev I.V."/>
            <person name="Hibbett D.S."/>
        </authorList>
    </citation>
    <scope>NUCLEOTIDE SEQUENCE [LARGE SCALE GENOMIC DNA]</scope>
    <source>
        <strain evidence="6 7">TUFC12733</strain>
    </source>
</reference>
<dbReference type="InterPro" id="IPR051218">
    <property type="entry name" value="Sec_MonoDiacylglyc_Lipase"/>
</dbReference>
<dbReference type="AlphaFoldDB" id="A0A167JAL7"/>
<sequence>MEHFSNFLKHISALVDGLLCRTPLPAEECTPVYLLPRTEVQDLAQARRAILARHVEQLQQPRLLSVLSPAEGHVRERETVELVGISLSASSDAQTATELGQWTSESAAQIDAAKLAYGAKSSPAEVDWNVVRLGLMQSTVMYLRDFESVKSAVTAAPPEAEKAVADSQQAITAIAETWGLSFTVVCDLVDDHPAQHWFWDGPFCGAFYFPSPAPFIVVAFKGTTPSNLGEWLVDMDIAAASAVPDPCASGPGKGKGKGVLWGAEVSRGVAGALFGGYGVKGKGTVPFDLIVMGLQDLASALGGSAEKQVPVYVTGHSLGASYATLFYADALRRFSLPHSRAQPFQLIDLHTFGSPRVALSSFGLSLRSLAAQQEVHVWRVVNEGDLVPSVPPVDALEQAFEHVDAGVLVEKGKKAQGMKSELGRGFPESWLEGGVEEHGVESYWEAVRSAEL</sequence>
<keyword evidence="6" id="KW-0378">Hydrolase</keyword>
<dbReference type="GO" id="GO:0006629">
    <property type="term" value="P:lipid metabolic process"/>
    <property type="evidence" value="ECO:0007669"/>
    <property type="project" value="InterPro"/>
</dbReference>
<dbReference type="InterPro" id="IPR002921">
    <property type="entry name" value="Fungal_lipase-type"/>
</dbReference>
<dbReference type="CDD" id="cd00519">
    <property type="entry name" value="Lipase_3"/>
    <property type="match status" value="1"/>
</dbReference>
<comment type="catalytic activity">
    <reaction evidence="3">
        <text>a diacylglycerol + H2O = a monoacylglycerol + a fatty acid + H(+)</text>
        <dbReference type="Rhea" id="RHEA:32731"/>
        <dbReference type="ChEBI" id="CHEBI:15377"/>
        <dbReference type="ChEBI" id="CHEBI:15378"/>
        <dbReference type="ChEBI" id="CHEBI:17408"/>
        <dbReference type="ChEBI" id="CHEBI:18035"/>
        <dbReference type="ChEBI" id="CHEBI:28868"/>
    </reaction>
</comment>
<dbReference type="Proteomes" id="UP000076738">
    <property type="component" value="Unassembled WGS sequence"/>
</dbReference>
<evidence type="ECO:0000313" key="7">
    <source>
        <dbReference type="Proteomes" id="UP000076738"/>
    </source>
</evidence>
<gene>
    <name evidence="6" type="ORF">CALVIDRAFT_600837</name>
</gene>
<evidence type="ECO:0000256" key="1">
    <source>
        <dbReference type="ARBA" id="ARBA00023157"/>
    </source>
</evidence>
<dbReference type="Pfam" id="PF01764">
    <property type="entry name" value="Lipase_3"/>
    <property type="match status" value="1"/>
</dbReference>
<comment type="catalytic activity">
    <reaction evidence="4">
        <text>a monoacylglycerol + H2O = glycerol + a fatty acid + H(+)</text>
        <dbReference type="Rhea" id="RHEA:15245"/>
        <dbReference type="ChEBI" id="CHEBI:15377"/>
        <dbReference type="ChEBI" id="CHEBI:15378"/>
        <dbReference type="ChEBI" id="CHEBI:17408"/>
        <dbReference type="ChEBI" id="CHEBI:17754"/>
        <dbReference type="ChEBI" id="CHEBI:28868"/>
    </reaction>
</comment>
<proteinExistence type="inferred from homology"/>
<evidence type="ECO:0000313" key="6">
    <source>
        <dbReference type="EMBL" id="KZO93397.1"/>
    </source>
</evidence>
<accession>A0A167JAL7</accession>
<name>A0A167JAL7_CALVF</name>
<comment type="similarity">
    <text evidence="2">Belongs to the AB hydrolase superfamily. Lipase family. Class 3 subfamily.</text>
</comment>
<dbReference type="OrthoDB" id="426718at2759"/>
<evidence type="ECO:0000256" key="4">
    <source>
        <dbReference type="ARBA" id="ARBA00048461"/>
    </source>
</evidence>
<evidence type="ECO:0000256" key="3">
    <source>
        <dbReference type="ARBA" id="ARBA00047591"/>
    </source>
</evidence>
<dbReference type="InterPro" id="IPR029058">
    <property type="entry name" value="AB_hydrolase_fold"/>
</dbReference>
<evidence type="ECO:0000256" key="2">
    <source>
        <dbReference type="ARBA" id="ARBA00043996"/>
    </source>
</evidence>
<protein>
    <submittedName>
        <fullName evidence="6">Alpha/beta-hydrolase</fullName>
    </submittedName>
</protein>
<dbReference type="PANTHER" id="PTHR45856">
    <property type="entry name" value="ALPHA/BETA-HYDROLASES SUPERFAMILY PROTEIN"/>
    <property type="match status" value="1"/>
</dbReference>
<dbReference type="PANTHER" id="PTHR45856:SF24">
    <property type="entry name" value="FUNGAL LIPASE-LIKE DOMAIN-CONTAINING PROTEIN"/>
    <property type="match status" value="1"/>
</dbReference>